<dbReference type="AlphaFoldDB" id="A0A433N519"/>
<feature type="transmembrane region" description="Helical" evidence="2">
    <location>
        <begin position="194"/>
        <end position="213"/>
    </location>
</feature>
<feature type="transmembrane region" description="Helical" evidence="2">
    <location>
        <begin position="47"/>
        <end position="66"/>
    </location>
</feature>
<dbReference type="Pfam" id="PF00892">
    <property type="entry name" value="EamA"/>
    <property type="match status" value="2"/>
</dbReference>
<feature type="transmembrane region" description="Helical" evidence="2">
    <location>
        <begin position="225"/>
        <end position="243"/>
    </location>
</feature>
<reference evidence="4 5" key="1">
    <citation type="journal article" date="2019" name="Genome Biol. Evol.">
        <title>Day and night: Metabolic profiles and evolutionary relationships of six axenic non-marine cyanobacteria.</title>
        <authorList>
            <person name="Will S.E."/>
            <person name="Henke P."/>
            <person name="Boedeker C."/>
            <person name="Huang S."/>
            <person name="Brinkmann H."/>
            <person name="Rohde M."/>
            <person name="Jarek M."/>
            <person name="Friedl T."/>
            <person name="Seufert S."/>
            <person name="Schumacher M."/>
            <person name="Overmann J."/>
            <person name="Neumann-Schaal M."/>
            <person name="Petersen J."/>
        </authorList>
    </citation>
    <scope>NUCLEOTIDE SEQUENCE [LARGE SCALE GENOMIC DNA]</scope>
    <source>
        <strain evidence="4 5">PCC 6912</strain>
    </source>
</reference>
<dbReference type="InterPro" id="IPR037185">
    <property type="entry name" value="EmrE-like"/>
</dbReference>
<dbReference type="SUPFAM" id="SSF103481">
    <property type="entry name" value="Multidrug resistance efflux transporter EmrE"/>
    <property type="match status" value="2"/>
</dbReference>
<feature type="transmembrane region" description="Helical" evidence="2">
    <location>
        <begin position="255"/>
        <end position="274"/>
    </location>
</feature>
<comment type="similarity">
    <text evidence="1">Belongs to the EamA transporter family.</text>
</comment>
<keyword evidence="2" id="KW-0812">Transmembrane</keyword>
<feature type="domain" description="EamA" evidence="3">
    <location>
        <begin position="15"/>
        <end position="149"/>
    </location>
</feature>
<dbReference type="RefSeq" id="WP_016879019.1">
    <property type="nucleotide sequence ID" value="NZ_AJLN01000124.1"/>
</dbReference>
<feature type="domain" description="EamA" evidence="3">
    <location>
        <begin position="163"/>
        <end position="296"/>
    </location>
</feature>
<keyword evidence="2" id="KW-1133">Transmembrane helix</keyword>
<dbReference type="InterPro" id="IPR000620">
    <property type="entry name" value="EamA_dom"/>
</dbReference>
<feature type="transmembrane region" description="Helical" evidence="2">
    <location>
        <begin position="132"/>
        <end position="151"/>
    </location>
</feature>
<evidence type="ECO:0000313" key="4">
    <source>
        <dbReference type="EMBL" id="RUR76442.1"/>
    </source>
</evidence>
<dbReference type="GO" id="GO:0016020">
    <property type="term" value="C:membrane"/>
    <property type="evidence" value="ECO:0007669"/>
    <property type="project" value="InterPro"/>
</dbReference>
<accession>A0A433N519</accession>
<feature type="transmembrane region" description="Helical" evidence="2">
    <location>
        <begin position="280"/>
        <end position="298"/>
    </location>
</feature>
<feature type="transmembrane region" description="Helical" evidence="2">
    <location>
        <begin position="105"/>
        <end position="125"/>
    </location>
</feature>
<dbReference type="Proteomes" id="UP000268857">
    <property type="component" value="Unassembled WGS sequence"/>
</dbReference>
<proteinExistence type="inferred from homology"/>
<gene>
    <name evidence="4" type="ORF">PCC6912_42300</name>
</gene>
<comment type="caution">
    <text evidence="4">The sequence shown here is derived from an EMBL/GenBank/DDBJ whole genome shotgun (WGS) entry which is preliminary data.</text>
</comment>
<evidence type="ECO:0000256" key="2">
    <source>
        <dbReference type="SAM" id="Phobius"/>
    </source>
</evidence>
<protein>
    <submittedName>
        <fullName evidence="4">Permease</fullName>
    </submittedName>
</protein>
<dbReference type="Gene3D" id="1.10.3730.20">
    <property type="match status" value="1"/>
</dbReference>
<feature type="transmembrane region" description="Helical" evidence="2">
    <location>
        <begin position="163"/>
        <end position="182"/>
    </location>
</feature>
<organism evidence="4 5">
    <name type="scientific">Chlorogloeopsis fritschii PCC 6912</name>
    <dbReference type="NCBI Taxonomy" id="211165"/>
    <lineage>
        <taxon>Bacteria</taxon>
        <taxon>Bacillati</taxon>
        <taxon>Cyanobacteriota</taxon>
        <taxon>Cyanophyceae</taxon>
        <taxon>Nostocales</taxon>
        <taxon>Chlorogloeopsidaceae</taxon>
        <taxon>Chlorogloeopsis</taxon>
    </lineage>
</organism>
<evidence type="ECO:0000256" key="1">
    <source>
        <dbReference type="ARBA" id="ARBA00007362"/>
    </source>
</evidence>
<dbReference type="PANTHER" id="PTHR22911:SF79">
    <property type="entry name" value="MOBA-LIKE NTP TRANSFERASE DOMAIN-CONTAINING PROTEIN"/>
    <property type="match status" value="1"/>
</dbReference>
<sequence>MAVASKKEFRSSALLGLGAIALAAILWAVGANVAQGLFQSGITPFELVEARATISAVGLGVLSGLQTRKLSIWKNFQINGWILMLGLALALVNFTYYFAIARLEVAVAIVIQYTAPALIVLWIALTTRRLPSFSVGAAATAAIVGVVLVAQVSGGDVSQLDTIGLGSAFLSAILFATYTLLAERVGMANDAVTVMLKGFIVASLFWIAVQLPQGFPTSLIQANNLLGVLFVGVGGTLLPFLFYCWGIQRVRADRAAIAATLEPAIAAVIAWFWFGQALTPLQILGSILVLGAVLILQLNQKADL</sequence>
<keyword evidence="2" id="KW-0472">Membrane</keyword>
<feature type="transmembrane region" description="Helical" evidence="2">
    <location>
        <begin position="78"/>
        <end position="99"/>
    </location>
</feature>
<name>A0A433N519_CHLFR</name>
<evidence type="ECO:0000259" key="3">
    <source>
        <dbReference type="Pfam" id="PF00892"/>
    </source>
</evidence>
<dbReference type="OrthoDB" id="6707571at2"/>
<dbReference type="STRING" id="211165.GCA_000317285_05646"/>
<dbReference type="PANTHER" id="PTHR22911">
    <property type="entry name" value="ACYL-MALONYL CONDENSING ENZYME-RELATED"/>
    <property type="match status" value="1"/>
</dbReference>
<dbReference type="EMBL" id="RSCJ01000020">
    <property type="protein sequence ID" value="RUR76442.1"/>
    <property type="molecule type" value="Genomic_DNA"/>
</dbReference>
<evidence type="ECO:0000313" key="5">
    <source>
        <dbReference type="Proteomes" id="UP000268857"/>
    </source>
</evidence>
<keyword evidence="5" id="KW-1185">Reference proteome</keyword>